<feature type="region of interest" description="Disordered" evidence="2">
    <location>
        <begin position="359"/>
        <end position="381"/>
    </location>
</feature>
<sequence>MPGYPHTPRLPERKKQHPFLVRSSRSYIVPPSSNLANHAAVLEPEAGGLMIHSDGRVATRNKKDYNPRRSGMTPNITSSTSPILFSAGSPRAISKLFSRDQITRTPVGTVLAQLWSDIDVDAFASTYSWECLKDAQPLPQSSKPPVERCEFDVDTVLASSFERLKSFRRKTPTPTTNPDPTVQALQQVSVQKENAVVIDILTTLLSQAKRMRSELEANHDQLMVVTDATEMVETIDHRLANEKISADDLVDSLESKQQSVRAKWANMLEHHTKERDATRESLHAMGQTISEHKETIAQLEDDRESFVRSLAETRRRPPPVSAERDELEAELVRLATDTRKTMVTTGKIRQAVLSAHGLRLEAERSSQPQPEHVPAESPAKAKARGQTGLVVAGGSGAVLLVAVALMLLMNAYVF</sequence>
<name>A0A8J6AVW7_9EUKA</name>
<evidence type="ECO:0000256" key="3">
    <source>
        <dbReference type="SAM" id="Phobius"/>
    </source>
</evidence>
<feature type="region of interest" description="Disordered" evidence="2">
    <location>
        <begin position="60"/>
        <end position="80"/>
    </location>
</feature>
<feature type="transmembrane region" description="Helical" evidence="3">
    <location>
        <begin position="389"/>
        <end position="413"/>
    </location>
</feature>
<keyword evidence="1" id="KW-0175">Coiled coil</keyword>
<dbReference type="AlphaFoldDB" id="A0A8J6AVW7"/>
<dbReference type="Proteomes" id="UP000717585">
    <property type="component" value="Unassembled WGS sequence"/>
</dbReference>
<evidence type="ECO:0000313" key="5">
    <source>
        <dbReference type="Proteomes" id="UP000717585"/>
    </source>
</evidence>
<feature type="coiled-coil region" evidence="1">
    <location>
        <begin position="282"/>
        <end position="316"/>
    </location>
</feature>
<accession>A0A8J6AVW7</accession>
<protein>
    <submittedName>
        <fullName evidence="4">Chromosome partition protein Smc</fullName>
    </submittedName>
</protein>
<keyword evidence="3" id="KW-0472">Membrane</keyword>
<dbReference type="EMBL" id="JAHDYR010000030">
    <property type="protein sequence ID" value="KAG9392880.1"/>
    <property type="molecule type" value="Genomic_DNA"/>
</dbReference>
<keyword evidence="5" id="KW-1185">Reference proteome</keyword>
<comment type="caution">
    <text evidence="4">The sequence shown here is derived from an EMBL/GenBank/DDBJ whole genome shotgun (WGS) entry which is preliminary data.</text>
</comment>
<keyword evidence="3" id="KW-0812">Transmembrane</keyword>
<evidence type="ECO:0000256" key="1">
    <source>
        <dbReference type="SAM" id="Coils"/>
    </source>
</evidence>
<proteinExistence type="predicted"/>
<evidence type="ECO:0000313" key="4">
    <source>
        <dbReference type="EMBL" id="KAG9392880.1"/>
    </source>
</evidence>
<organism evidence="4 5">
    <name type="scientific">Carpediemonas membranifera</name>
    <dbReference type="NCBI Taxonomy" id="201153"/>
    <lineage>
        <taxon>Eukaryota</taxon>
        <taxon>Metamonada</taxon>
        <taxon>Carpediemonas-like organisms</taxon>
        <taxon>Carpediemonas</taxon>
    </lineage>
</organism>
<gene>
    <name evidence="4" type="ORF">J8273_5692</name>
</gene>
<reference evidence="4" key="1">
    <citation type="submission" date="2021-05" db="EMBL/GenBank/DDBJ databases">
        <title>A free-living protist that lacks canonical eukaryotic 1 DNA replication and segregation systems.</title>
        <authorList>
            <person name="Salas-Leiva D.E."/>
            <person name="Tromer E.C."/>
            <person name="Curtis B.A."/>
            <person name="Jerlstrom-Hultqvist J."/>
            <person name="Kolisko M."/>
            <person name="Yi Z."/>
            <person name="Salas-Leiva J.S."/>
            <person name="Gallot-Lavallee L."/>
            <person name="Kops G.J.P.L."/>
            <person name="Archibald J.M."/>
            <person name="Simpson A.G.B."/>
            <person name="Roger A.J."/>
        </authorList>
    </citation>
    <scope>NUCLEOTIDE SEQUENCE</scope>
    <source>
        <strain evidence="4">BICM</strain>
    </source>
</reference>
<keyword evidence="3" id="KW-1133">Transmembrane helix</keyword>
<evidence type="ECO:0000256" key="2">
    <source>
        <dbReference type="SAM" id="MobiDB-lite"/>
    </source>
</evidence>